<keyword evidence="4 5" id="KW-0663">Pyridoxal phosphate</keyword>
<dbReference type="InterPro" id="IPR049704">
    <property type="entry name" value="Aminotrans_3_PPA_site"/>
</dbReference>
<reference evidence="7" key="1">
    <citation type="submission" date="2017-08" db="EMBL/GenBank/DDBJ databases">
        <title>A dynamic microbial community with high functional redundancy inhabits the cold, oxic subseafloor aquifer.</title>
        <authorList>
            <person name="Tully B.J."/>
            <person name="Wheat C.G."/>
            <person name="Glazer B.T."/>
            <person name="Huber J.A."/>
        </authorList>
    </citation>
    <scope>NUCLEOTIDE SEQUENCE [LARGE SCALE GENOMIC DNA]</scope>
</reference>
<dbReference type="EMBL" id="NVUL01000043">
    <property type="protein sequence ID" value="PCI77739.1"/>
    <property type="molecule type" value="Genomic_DNA"/>
</dbReference>
<evidence type="ECO:0000256" key="2">
    <source>
        <dbReference type="ARBA" id="ARBA00022576"/>
    </source>
</evidence>
<sequence>MSSIEIEDRLGITFCNRQSIAIERGEGCLVWDENGNEYLDFTSGWGVTCLGHSHPLITDALIKQAQKIIQNPNSGFTYSPSRAKLLETLSGVLPGNLAKIYFANSGAEANDAAIKLARKITGKSKVVSTLASFHGRTFNTLSISGGKDNAEQFLPALEGNCFVPFGDISALNAAIDEKTAAVILEPIQGEGGVRIPDEQYFASVALLCKERGVLLIIDEIQTGFCRTGKFFAIEHSPTSIAPDILTMGKGIAGGFPFAAFAVSESVDKQLNIGDHGGTFCGNPLACAVATAVVSHLRAENIADKVAKSGELMIEGLHKLRKKYPKLIGQIRGKGLLCAFELGSDHLVTKVTEAALRRGLLVTPTRNRIIRLIPALIVTGAEIARGLELLESALASVVPRH</sequence>
<dbReference type="Proteomes" id="UP000218767">
    <property type="component" value="Unassembled WGS sequence"/>
</dbReference>
<proteinExistence type="inferred from homology"/>
<dbReference type="Gene3D" id="3.90.1150.10">
    <property type="entry name" value="Aspartate Aminotransferase, domain 1"/>
    <property type="match status" value="1"/>
</dbReference>
<dbReference type="InterPro" id="IPR015422">
    <property type="entry name" value="PyrdxlP-dep_Trfase_small"/>
</dbReference>
<keyword evidence="2 6" id="KW-0032">Aminotransferase</keyword>
<dbReference type="PROSITE" id="PS00600">
    <property type="entry name" value="AA_TRANSFER_CLASS_3"/>
    <property type="match status" value="1"/>
</dbReference>
<dbReference type="InterPro" id="IPR050103">
    <property type="entry name" value="Class-III_PLP-dep_AT"/>
</dbReference>
<evidence type="ECO:0000313" key="6">
    <source>
        <dbReference type="EMBL" id="PCI77739.1"/>
    </source>
</evidence>
<accession>A0A2A4X6I1</accession>
<dbReference type="CDD" id="cd00610">
    <property type="entry name" value="OAT_like"/>
    <property type="match status" value="1"/>
</dbReference>
<keyword evidence="3 6" id="KW-0808">Transferase</keyword>
<dbReference type="InterPro" id="IPR015421">
    <property type="entry name" value="PyrdxlP-dep_Trfase_major"/>
</dbReference>
<dbReference type="FunFam" id="3.40.640.10:FF:000004">
    <property type="entry name" value="Acetylornithine aminotransferase"/>
    <property type="match status" value="1"/>
</dbReference>
<dbReference type="SUPFAM" id="SSF53383">
    <property type="entry name" value="PLP-dependent transferases"/>
    <property type="match status" value="1"/>
</dbReference>
<dbReference type="GO" id="GO:0042802">
    <property type="term" value="F:identical protein binding"/>
    <property type="evidence" value="ECO:0007669"/>
    <property type="project" value="TreeGrafter"/>
</dbReference>
<dbReference type="InterPro" id="IPR015424">
    <property type="entry name" value="PyrdxlP-dep_Trfase"/>
</dbReference>
<organism evidence="6 7">
    <name type="scientific">SAR86 cluster bacterium</name>
    <dbReference type="NCBI Taxonomy" id="2030880"/>
    <lineage>
        <taxon>Bacteria</taxon>
        <taxon>Pseudomonadati</taxon>
        <taxon>Pseudomonadota</taxon>
        <taxon>Gammaproteobacteria</taxon>
        <taxon>SAR86 cluster</taxon>
    </lineage>
</organism>
<dbReference type="GO" id="GO:0030170">
    <property type="term" value="F:pyridoxal phosphate binding"/>
    <property type="evidence" value="ECO:0007669"/>
    <property type="project" value="InterPro"/>
</dbReference>
<dbReference type="PANTHER" id="PTHR11986:SF79">
    <property type="entry name" value="ACETYLORNITHINE AMINOTRANSFERASE, MITOCHONDRIAL"/>
    <property type="match status" value="1"/>
</dbReference>
<dbReference type="Gene3D" id="3.40.640.10">
    <property type="entry name" value="Type I PLP-dependent aspartate aminotransferase-like (Major domain)"/>
    <property type="match status" value="1"/>
</dbReference>
<protein>
    <submittedName>
        <fullName evidence="6">Aspartate aminotransferase family protein</fullName>
    </submittedName>
</protein>
<dbReference type="InterPro" id="IPR005814">
    <property type="entry name" value="Aminotrans_3"/>
</dbReference>
<evidence type="ECO:0000256" key="5">
    <source>
        <dbReference type="RuleBase" id="RU003560"/>
    </source>
</evidence>
<gene>
    <name evidence="6" type="ORF">COB20_07445</name>
</gene>
<comment type="cofactor">
    <cofactor evidence="1">
        <name>pyridoxal 5'-phosphate</name>
        <dbReference type="ChEBI" id="CHEBI:597326"/>
    </cofactor>
</comment>
<comment type="similarity">
    <text evidence="5">Belongs to the class-III pyridoxal-phosphate-dependent aminotransferase family.</text>
</comment>
<evidence type="ECO:0000256" key="3">
    <source>
        <dbReference type="ARBA" id="ARBA00022679"/>
    </source>
</evidence>
<evidence type="ECO:0000313" key="7">
    <source>
        <dbReference type="Proteomes" id="UP000218767"/>
    </source>
</evidence>
<dbReference type="PIRSF" id="PIRSF000521">
    <property type="entry name" value="Transaminase_4ab_Lys_Orn"/>
    <property type="match status" value="1"/>
</dbReference>
<dbReference type="Pfam" id="PF00202">
    <property type="entry name" value="Aminotran_3"/>
    <property type="match status" value="1"/>
</dbReference>
<dbReference type="PANTHER" id="PTHR11986">
    <property type="entry name" value="AMINOTRANSFERASE CLASS III"/>
    <property type="match status" value="1"/>
</dbReference>
<evidence type="ECO:0000256" key="4">
    <source>
        <dbReference type="ARBA" id="ARBA00022898"/>
    </source>
</evidence>
<name>A0A2A4X6I1_9GAMM</name>
<dbReference type="AlphaFoldDB" id="A0A2A4X6I1"/>
<dbReference type="GO" id="GO:0008483">
    <property type="term" value="F:transaminase activity"/>
    <property type="evidence" value="ECO:0007669"/>
    <property type="project" value="UniProtKB-KW"/>
</dbReference>
<comment type="caution">
    <text evidence="6">The sequence shown here is derived from an EMBL/GenBank/DDBJ whole genome shotgun (WGS) entry which is preliminary data.</text>
</comment>
<evidence type="ECO:0000256" key="1">
    <source>
        <dbReference type="ARBA" id="ARBA00001933"/>
    </source>
</evidence>